<dbReference type="SMART" id="SM00226">
    <property type="entry name" value="LMWPc"/>
    <property type="match status" value="1"/>
</dbReference>
<proteinExistence type="inferred from homology"/>
<feature type="active site" description="Proton donor" evidence="5">
    <location>
        <position position="125"/>
    </location>
</feature>
<dbReference type="PRINTS" id="PR00719">
    <property type="entry name" value="LMWPTPASE"/>
</dbReference>
<keyword evidence="8" id="KW-1185">Reference proteome</keyword>
<dbReference type="GO" id="GO:0004725">
    <property type="term" value="F:protein tyrosine phosphatase activity"/>
    <property type="evidence" value="ECO:0007669"/>
    <property type="project" value="UniProtKB-EC"/>
</dbReference>
<dbReference type="Proteomes" id="UP000321523">
    <property type="component" value="Unassembled WGS sequence"/>
</dbReference>
<dbReference type="Pfam" id="PF01451">
    <property type="entry name" value="LMWPc"/>
    <property type="match status" value="1"/>
</dbReference>
<dbReference type="EMBL" id="BJYZ01000023">
    <property type="protein sequence ID" value="GEO40761.1"/>
    <property type="molecule type" value="Genomic_DNA"/>
</dbReference>
<organism evidence="7 8">
    <name type="scientific">Skermanella aerolata</name>
    <dbReference type="NCBI Taxonomy" id="393310"/>
    <lineage>
        <taxon>Bacteria</taxon>
        <taxon>Pseudomonadati</taxon>
        <taxon>Pseudomonadota</taxon>
        <taxon>Alphaproteobacteria</taxon>
        <taxon>Rhodospirillales</taxon>
        <taxon>Azospirillaceae</taxon>
        <taxon>Skermanella</taxon>
    </lineage>
</organism>
<reference evidence="7 8" key="1">
    <citation type="submission" date="2019-07" db="EMBL/GenBank/DDBJ databases">
        <title>Whole genome shotgun sequence of Skermanella aerolata NBRC 106429.</title>
        <authorList>
            <person name="Hosoyama A."/>
            <person name="Uohara A."/>
            <person name="Ohji S."/>
            <person name="Ichikawa N."/>
        </authorList>
    </citation>
    <scope>NUCLEOTIDE SEQUENCE [LARGE SCALE GENOMIC DNA]</scope>
    <source>
        <strain evidence="7 8">NBRC 106429</strain>
    </source>
</reference>
<evidence type="ECO:0000256" key="5">
    <source>
        <dbReference type="PIRSR" id="PIRSR617867-1"/>
    </source>
</evidence>
<dbReference type="InterPro" id="IPR050438">
    <property type="entry name" value="LMW_PTPase"/>
</dbReference>
<name>A0A512DWC4_9PROT</name>
<keyword evidence="4" id="KW-0904">Protein phosphatase</keyword>
<evidence type="ECO:0000256" key="2">
    <source>
        <dbReference type="ARBA" id="ARBA00013064"/>
    </source>
</evidence>
<evidence type="ECO:0000256" key="3">
    <source>
        <dbReference type="ARBA" id="ARBA00022801"/>
    </source>
</evidence>
<dbReference type="SUPFAM" id="SSF52788">
    <property type="entry name" value="Phosphotyrosine protein phosphatases I"/>
    <property type="match status" value="1"/>
</dbReference>
<dbReference type="FunFam" id="3.40.50.2300:FF:000113">
    <property type="entry name" value="Low molecular weight protein-tyrosine-phosphatase"/>
    <property type="match status" value="1"/>
</dbReference>
<evidence type="ECO:0000256" key="1">
    <source>
        <dbReference type="ARBA" id="ARBA00011063"/>
    </source>
</evidence>
<sequence>MTKVLFVCTGNICRSPTAEGVFRRVVQDAGLDGRISTDSAGTHDYHVGEPPDGRSVQAAKSRGVDIADLRARKVRKSDFEEFDLILAMDRGHFDQLVRMAPEERRDRIKLFMDYAPDAPKREVPDPYYGEGTHFTEVLDLVEAASEGLLNSLRHSRPGHVRASGDS</sequence>
<dbReference type="PANTHER" id="PTHR11717">
    <property type="entry name" value="LOW MOLECULAR WEIGHT PROTEIN TYROSINE PHOSPHATASE"/>
    <property type="match status" value="1"/>
</dbReference>
<dbReference type="PANTHER" id="PTHR11717:SF7">
    <property type="entry name" value="LOW MOLECULAR WEIGHT PHOSPHOTYROSINE PROTEIN PHOSPHATASE"/>
    <property type="match status" value="1"/>
</dbReference>
<dbReference type="InterPro" id="IPR023485">
    <property type="entry name" value="Ptyr_pPase"/>
</dbReference>
<comment type="similarity">
    <text evidence="1">Belongs to the low molecular weight phosphotyrosine protein phosphatase family.</text>
</comment>
<dbReference type="InterPro" id="IPR017867">
    <property type="entry name" value="Tyr_phospatase_low_mol_wt"/>
</dbReference>
<comment type="caution">
    <text evidence="7">The sequence shown here is derived from an EMBL/GenBank/DDBJ whole genome shotgun (WGS) entry which is preliminary data.</text>
</comment>
<feature type="active site" evidence="5">
    <location>
        <position position="14"/>
    </location>
</feature>
<dbReference type="EC" id="3.1.3.48" evidence="2"/>
<dbReference type="AlphaFoldDB" id="A0A512DWC4"/>
<gene>
    <name evidence="7" type="primary">ptpA</name>
    <name evidence="7" type="ORF">SAE02_49090</name>
</gene>
<evidence type="ECO:0000259" key="6">
    <source>
        <dbReference type="SMART" id="SM00226"/>
    </source>
</evidence>
<dbReference type="OrthoDB" id="9784339at2"/>
<feature type="active site" description="Nucleophile" evidence="5">
    <location>
        <position position="8"/>
    </location>
</feature>
<evidence type="ECO:0000313" key="7">
    <source>
        <dbReference type="EMBL" id="GEO40761.1"/>
    </source>
</evidence>
<dbReference type="RefSeq" id="WP_044428711.1">
    <property type="nucleotide sequence ID" value="NZ_BJYZ01000023.1"/>
</dbReference>
<protein>
    <recommendedName>
        <fullName evidence="2">protein-tyrosine-phosphatase</fullName>
        <ecNumber evidence="2">3.1.3.48</ecNumber>
    </recommendedName>
</protein>
<accession>A0A512DWC4</accession>
<dbReference type="Gene3D" id="3.40.50.2300">
    <property type="match status" value="1"/>
</dbReference>
<dbReference type="InterPro" id="IPR036196">
    <property type="entry name" value="Ptyr_pPase_sf"/>
</dbReference>
<dbReference type="CDD" id="cd16343">
    <property type="entry name" value="LMWPTP"/>
    <property type="match status" value="1"/>
</dbReference>
<keyword evidence="3" id="KW-0378">Hydrolase</keyword>
<evidence type="ECO:0000313" key="8">
    <source>
        <dbReference type="Proteomes" id="UP000321523"/>
    </source>
</evidence>
<feature type="domain" description="Phosphotyrosine protein phosphatase I" evidence="6">
    <location>
        <begin position="2"/>
        <end position="151"/>
    </location>
</feature>
<evidence type="ECO:0000256" key="4">
    <source>
        <dbReference type="ARBA" id="ARBA00022912"/>
    </source>
</evidence>